<sequence>MDPLSNCNETMFDEANFDELSFPISLRVIATLICVFLLVIGCIGNAMIPFVVLRNKDLRNSTNIFLINLSVADLLLLSFCAPTSLIELNSRPEVWFLGEFMCQAVSFVDVERFYAICRPLQAGYKCTKKRAIVIIMVIWSISTISSLPLLLITEMQTVEYIDGTSVNTCVNSLKTDWHPSYYIIILICFFCVPFIVLVYIYLIIAIKLFQESQKLSQCSRLKKQNQIRRQVVIMLVSVCLTFFTCLLPFRLMTLWILLSTPETIKNLGMESYYTYLYFCRIMLYFNSSVNPILYNVISTKFRKGFYSALGFRCRQKANICSQSNTVSMSFFKNERHSPILVGNNTHKKVRKTYSEITEYVDVKNNL</sequence>
<evidence type="ECO:0000256" key="8">
    <source>
        <dbReference type="ARBA" id="ARBA00023224"/>
    </source>
</evidence>
<dbReference type="Pfam" id="PF00001">
    <property type="entry name" value="7tm_1"/>
    <property type="match status" value="1"/>
</dbReference>
<evidence type="ECO:0000259" key="10">
    <source>
        <dbReference type="PROSITE" id="PS50262"/>
    </source>
</evidence>
<dbReference type="InterPro" id="IPR000276">
    <property type="entry name" value="GPCR_Rhodpsn"/>
</dbReference>
<organism evidence="11 12">
    <name type="scientific">Leptotrombidium deliense</name>
    <dbReference type="NCBI Taxonomy" id="299467"/>
    <lineage>
        <taxon>Eukaryota</taxon>
        <taxon>Metazoa</taxon>
        <taxon>Ecdysozoa</taxon>
        <taxon>Arthropoda</taxon>
        <taxon>Chelicerata</taxon>
        <taxon>Arachnida</taxon>
        <taxon>Acari</taxon>
        <taxon>Acariformes</taxon>
        <taxon>Trombidiformes</taxon>
        <taxon>Prostigmata</taxon>
        <taxon>Anystina</taxon>
        <taxon>Parasitengona</taxon>
        <taxon>Trombiculoidea</taxon>
        <taxon>Trombiculidae</taxon>
        <taxon>Leptotrombidium</taxon>
    </lineage>
</organism>
<accession>A0A443SS42</accession>
<evidence type="ECO:0000256" key="6">
    <source>
        <dbReference type="ARBA" id="ARBA00023136"/>
    </source>
</evidence>
<dbReference type="AlphaFoldDB" id="A0A443SS42"/>
<dbReference type="GO" id="GO:0007218">
    <property type="term" value="P:neuropeptide signaling pathway"/>
    <property type="evidence" value="ECO:0007669"/>
    <property type="project" value="UniProtKB-KW"/>
</dbReference>
<keyword evidence="4 9" id="KW-1133">Transmembrane helix</keyword>
<keyword evidence="11" id="KW-0527">Neuropeptide</keyword>
<keyword evidence="12" id="KW-1185">Reference proteome</keyword>
<feature type="transmembrane region" description="Helical" evidence="9">
    <location>
        <begin position="181"/>
        <end position="209"/>
    </location>
</feature>
<keyword evidence="5" id="KW-0297">G-protein coupled receptor</keyword>
<keyword evidence="3 9" id="KW-0812">Transmembrane</keyword>
<dbReference type="Gene3D" id="1.20.1070.10">
    <property type="entry name" value="Rhodopsin 7-helix transmembrane proteins"/>
    <property type="match status" value="1"/>
</dbReference>
<comment type="similarity">
    <text evidence="2">Belongs to the G-protein coupled receptor 1 family.</text>
</comment>
<proteinExistence type="inferred from homology"/>
<gene>
    <name evidence="11" type="ORF">B4U80_06188</name>
</gene>
<feature type="transmembrane region" description="Helical" evidence="9">
    <location>
        <begin position="272"/>
        <end position="293"/>
    </location>
</feature>
<dbReference type="PRINTS" id="PR00237">
    <property type="entry name" value="GPCRRHODOPSN"/>
</dbReference>
<comment type="subcellular location">
    <subcellularLocation>
        <location evidence="1">Membrane</location>
        <topology evidence="1">Multi-pass membrane protein</topology>
    </subcellularLocation>
</comment>
<evidence type="ECO:0000256" key="9">
    <source>
        <dbReference type="SAM" id="Phobius"/>
    </source>
</evidence>
<keyword evidence="8" id="KW-0807">Transducer</keyword>
<keyword evidence="6 9" id="KW-0472">Membrane</keyword>
<dbReference type="Proteomes" id="UP000288716">
    <property type="component" value="Unassembled WGS sequence"/>
</dbReference>
<evidence type="ECO:0000256" key="1">
    <source>
        <dbReference type="ARBA" id="ARBA00004141"/>
    </source>
</evidence>
<evidence type="ECO:0000256" key="7">
    <source>
        <dbReference type="ARBA" id="ARBA00023170"/>
    </source>
</evidence>
<feature type="domain" description="G-protein coupled receptors family 1 profile" evidence="10">
    <location>
        <begin position="44"/>
        <end position="294"/>
    </location>
</feature>
<evidence type="ECO:0000313" key="11">
    <source>
        <dbReference type="EMBL" id="RWS30327.1"/>
    </source>
</evidence>
<dbReference type="PANTHER" id="PTHR24243">
    <property type="entry name" value="G-PROTEIN COUPLED RECEPTOR"/>
    <property type="match status" value="1"/>
</dbReference>
<evidence type="ECO:0000256" key="4">
    <source>
        <dbReference type="ARBA" id="ARBA00022989"/>
    </source>
</evidence>
<dbReference type="SUPFAM" id="SSF81321">
    <property type="entry name" value="Family A G protein-coupled receptor-like"/>
    <property type="match status" value="1"/>
</dbReference>
<dbReference type="PANTHER" id="PTHR24243:SF233">
    <property type="entry name" value="THYROTROPIN-RELEASING HORMONE RECEPTOR"/>
    <property type="match status" value="1"/>
</dbReference>
<dbReference type="GO" id="GO:0005886">
    <property type="term" value="C:plasma membrane"/>
    <property type="evidence" value="ECO:0007669"/>
    <property type="project" value="TreeGrafter"/>
</dbReference>
<dbReference type="VEuPathDB" id="VectorBase:LDEU001713"/>
<reference evidence="11 12" key="1">
    <citation type="journal article" date="2018" name="Gigascience">
        <title>Genomes of trombidid mites reveal novel predicted allergens and laterally-transferred genes associated with secondary metabolism.</title>
        <authorList>
            <person name="Dong X."/>
            <person name="Chaisiri K."/>
            <person name="Xia D."/>
            <person name="Armstrong S.D."/>
            <person name="Fang Y."/>
            <person name="Donnelly M.J."/>
            <person name="Kadowaki T."/>
            <person name="McGarry J.W."/>
            <person name="Darby A.C."/>
            <person name="Makepeace B.L."/>
        </authorList>
    </citation>
    <scope>NUCLEOTIDE SEQUENCE [LARGE SCALE GENOMIC DNA]</scope>
    <source>
        <strain evidence="11">UoL-UT</strain>
    </source>
</reference>
<dbReference type="PROSITE" id="PS50262">
    <property type="entry name" value="G_PROTEIN_RECEP_F1_2"/>
    <property type="match status" value="1"/>
</dbReference>
<feature type="transmembrane region" description="Helical" evidence="9">
    <location>
        <begin position="131"/>
        <end position="152"/>
    </location>
</feature>
<dbReference type="OrthoDB" id="10036964at2759"/>
<feature type="transmembrane region" description="Helical" evidence="9">
    <location>
        <begin position="28"/>
        <end position="53"/>
    </location>
</feature>
<dbReference type="EMBL" id="NCKV01000549">
    <property type="protein sequence ID" value="RWS30327.1"/>
    <property type="molecule type" value="Genomic_DNA"/>
</dbReference>
<comment type="caution">
    <text evidence="11">The sequence shown here is derived from an EMBL/GenBank/DDBJ whole genome shotgun (WGS) entry which is preliminary data.</text>
</comment>
<evidence type="ECO:0000313" key="12">
    <source>
        <dbReference type="Proteomes" id="UP000288716"/>
    </source>
</evidence>
<evidence type="ECO:0000256" key="3">
    <source>
        <dbReference type="ARBA" id="ARBA00022692"/>
    </source>
</evidence>
<name>A0A443SS42_9ACAR</name>
<dbReference type="GO" id="GO:0004930">
    <property type="term" value="F:G protein-coupled receptor activity"/>
    <property type="evidence" value="ECO:0007669"/>
    <property type="project" value="UniProtKB-KW"/>
</dbReference>
<dbReference type="STRING" id="299467.A0A443SS42"/>
<protein>
    <submittedName>
        <fullName evidence="11">Neuropeptide GPCR A6b-like protein</fullName>
    </submittedName>
</protein>
<feature type="transmembrane region" description="Helical" evidence="9">
    <location>
        <begin position="230"/>
        <end position="252"/>
    </location>
</feature>
<dbReference type="InterPro" id="IPR017452">
    <property type="entry name" value="GPCR_Rhodpsn_7TM"/>
</dbReference>
<keyword evidence="7" id="KW-0675">Receptor</keyword>
<evidence type="ECO:0000256" key="2">
    <source>
        <dbReference type="ARBA" id="ARBA00010663"/>
    </source>
</evidence>
<evidence type="ECO:0000256" key="5">
    <source>
        <dbReference type="ARBA" id="ARBA00023040"/>
    </source>
</evidence>
<dbReference type="SMART" id="SM01381">
    <property type="entry name" value="7TM_GPCR_Srsx"/>
    <property type="match status" value="1"/>
</dbReference>